<proteinExistence type="predicted"/>
<sequence>MTISGRLAKLAMQSPSSPARLFGLLRPSLIWPTPSPSPSPSLDSNNNSPSEKKPLRSTAYLDGLRGFAAFLVYWHHHILWAHKGLAADFIESGFGYLDKHLFSTYPFIRIFFGGGHYAVSTFYVISGYVLSTKPLTLIHTGEQAKLADNLGSALFRRWLRLFIPLICTTFLYMTSWHVFGIWTEPSKAEPSYGAEIVSWYKEMKAFSFVFNQGDKPWFSYNFHLWSIPLEFKGSIVIYTSLLALARCSRNARLWCQVGLIYYFLYIVDGWYCALFVAGMLLGDLDLLAAKDDLPAFLARLEPFSTVIYYHLLVISLYLGGVPVRTQDINDLATNNGWYYLSFFKPQAVYDYKWFYLFWAAVLLVASIPRISWLKRFFETGFCQYLGRISFSLYLVHGPILWTLGDRLYAAVGWATEEQMKHIPGWVNKLPLSKAGPFCLEVGFLLPNIILLPVTLYCAEMVTRAFDEPSVRFPQWLYKQTQGRPARIPPPLPA</sequence>
<feature type="domain" description="Acyltransferase 3" evidence="2">
    <location>
        <begin position="59"/>
        <end position="410"/>
    </location>
</feature>
<keyword evidence="3" id="KW-0808">Transferase</keyword>
<dbReference type="InterPro" id="IPR002656">
    <property type="entry name" value="Acyl_transf_3_dom"/>
</dbReference>
<evidence type="ECO:0000313" key="4">
    <source>
        <dbReference type="Proteomes" id="UP001283341"/>
    </source>
</evidence>
<evidence type="ECO:0000313" key="3">
    <source>
        <dbReference type="EMBL" id="KAK3322729.1"/>
    </source>
</evidence>
<dbReference type="PANTHER" id="PTHR23028">
    <property type="entry name" value="ACETYLTRANSFERASE"/>
    <property type="match status" value="1"/>
</dbReference>
<dbReference type="Pfam" id="PF01757">
    <property type="entry name" value="Acyl_transf_3"/>
    <property type="match status" value="1"/>
</dbReference>
<comment type="caution">
    <text evidence="3">The sequence shown here is derived from an EMBL/GenBank/DDBJ whole genome shotgun (WGS) entry which is preliminary data.</text>
</comment>
<accession>A0AAE0M9B6</accession>
<dbReference type="PANTHER" id="PTHR23028:SF125">
    <property type="entry name" value="ACYLTRANSFERASE"/>
    <property type="match status" value="1"/>
</dbReference>
<evidence type="ECO:0000259" key="2">
    <source>
        <dbReference type="Pfam" id="PF01757"/>
    </source>
</evidence>
<keyword evidence="4" id="KW-1185">Reference proteome</keyword>
<keyword evidence="1" id="KW-1133">Transmembrane helix</keyword>
<keyword evidence="1" id="KW-0812">Transmembrane</keyword>
<dbReference type="GO" id="GO:0016747">
    <property type="term" value="F:acyltransferase activity, transferring groups other than amino-acyl groups"/>
    <property type="evidence" value="ECO:0007669"/>
    <property type="project" value="InterPro"/>
</dbReference>
<feature type="transmembrane region" description="Helical" evidence="1">
    <location>
        <begin position="225"/>
        <end position="247"/>
    </location>
</feature>
<dbReference type="InterPro" id="IPR050879">
    <property type="entry name" value="Acyltransferase_3"/>
</dbReference>
<dbReference type="AlphaFoldDB" id="A0AAE0M9B6"/>
<feature type="transmembrane region" description="Helical" evidence="1">
    <location>
        <begin position="161"/>
        <end position="182"/>
    </location>
</feature>
<keyword evidence="1" id="KW-0472">Membrane</keyword>
<dbReference type="EMBL" id="JAUEDM010000003">
    <property type="protein sequence ID" value="KAK3322729.1"/>
    <property type="molecule type" value="Genomic_DNA"/>
</dbReference>
<feature type="transmembrane region" description="Helical" evidence="1">
    <location>
        <begin position="353"/>
        <end position="372"/>
    </location>
</feature>
<reference evidence="3" key="2">
    <citation type="submission" date="2023-06" db="EMBL/GenBank/DDBJ databases">
        <authorList>
            <consortium name="Lawrence Berkeley National Laboratory"/>
            <person name="Haridas S."/>
            <person name="Hensen N."/>
            <person name="Bonometti L."/>
            <person name="Westerberg I."/>
            <person name="Brannstrom I.O."/>
            <person name="Guillou S."/>
            <person name="Cros-Aarteil S."/>
            <person name="Calhoun S."/>
            <person name="Kuo A."/>
            <person name="Mondo S."/>
            <person name="Pangilinan J."/>
            <person name="Riley R."/>
            <person name="Labutti K."/>
            <person name="Andreopoulos B."/>
            <person name="Lipzen A."/>
            <person name="Chen C."/>
            <person name="Yanf M."/>
            <person name="Daum C."/>
            <person name="Ng V."/>
            <person name="Clum A."/>
            <person name="Steindorff A."/>
            <person name="Ohm R."/>
            <person name="Martin F."/>
            <person name="Silar P."/>
            <person name="Natvig D."/>
            <person name="Lalanne C."/>
            <person name="Gautier V."/>
            <person name="Ament-Velasquez S.L."/>
            <person name="Kruys A."/>
            <person name="Hutchinson M.I."/>
            <person name="Powell A.J."/>
            <person name="Barry K."/>
            <person name="Miller A.N."/>
            <person name="Grigoriev I.V."/>
            <person name="Debuchy R."/>
            <person name="Gladieux P."/>
            <person name="Thoren M.H."/>
            <person name="Johannesson H."/>
        </authorList>
    </citation>
    <scope>NUCLEOTIDE SEQUENCE</scope>
    <source>
        <strain evidence="3">CBS 118394</strain>
    </source>
</reference>
<reference evidence="3" key="1">
    <citation type="journal article" date="2023" name="Mol. Phylogenet. Evol.">
        <title>Genome-scale phylogeny and comparative genomics of the fungal order Sordariales.</title>
        <authorList>
            <person name="Hensen N."/>
            <person name="Bonometti L."/>
            <person name="Westerberg I."/>
            <person name="Brannstrom I.O."/>
            <person name="Guillou S."/>
            <person name="Cros-Aarteil S."/>
            <person name="Calhoun S."/>
            <person name="Haridas S."/>
            <person name="Kuo A."/>
            <person name="Mondo S."/>
            <person name="Pangilinan J."/>
            <person name="Riley R."/>
            <person name="LaButti K."/>
            <person name="Andreopoulos B."/>
            <person name="Lipzen A."/>
            <person name="Chen C."/>
            <person name="Yan M."/>
            <person name="Daum C."/>
            <person name="Ng V."/>
            <person name="Clum A."/>
            <person name="Steindorff A."/>
            <person name="Ohm R.A."/>
            <person name="Martin F."/>
            <person name="Silar P."/>
            <person name="Natvig D.O."/>
            <person name="Lalanne C."/>
            <person name="Gautier V."/>
            <person name="Ament-Velasquez S.L."/>
            <person name="Kruys A."/>
            <person name="Hutchinson M.I."/>
            <person name="Powell A.J."/>
            <person name="Barry K."/>
            <person name="Miller A.N."/>
            <person name="Grigoriev I.V."/>
            <person name="Debuchy R."/>
            <person name="Gladieux P."/>
            <person name="Hiltunen Thoren M."/>
            <person name="Johannesson H."/>
        </authorList>
    </citation>
    <scope>NUCLEOTIDE SEQUENCE</scope>
    <source>
        <strain evidence="3">CBS 118394</strain>
    </source>
</reference>
<keyword evidence="3" id="KW-0012">Acyltransferase</keyword>
<protein>
    <submittedName>
        <fullName evidence="3">Acyltransferase family-domain-containing protein</fullName>
    </submittedName>
</protein>
<gene>
    <name evidence="3" type="ORF">B0H66DRAFT_213599</name>
</gene>
<feature type="transmembrane region" description="Helical" evidence="1">
    <location>
        <begin position="259"/>
        <end position="281"/>
    </location>
</feature>
<organism evidence="3 4">
    <name type="scientific">Apodospora peruviana</name>
    <dbReference type="NCBI Taxonomy" id="516989"/>
    <lineage>
        <taxon>Eukaryota</taxon>
        <taxon>Fungi</taxon>
        <taxon>Dikarya</taxon>
        <taxon>Ascomycota</taxon>
        <taxon>Pezizomycotina</taxon>
        <taxon>Sordariomycetes</taxon>
        <taxon>Sordariomycetidae</taxon>
        <taxon>Sordariales</taxon>
        <taxon>Lasiosphaeriaceae</taxon>
        <taxon>Apodospora</taxon>
    </lineage>
</organism>
<dbReference type="Proteomes" id="UP001283341">
    <property type="component" value="Unassembled WGS sequence"/>
</dbReference>
<name>A0AAE0M9B6_9PEZI</name>
<evidence type="ECO:0000256" key="1">
    <source>
        <dbReference type="SAM" id="Phobius"/>
    </source>
</evidence>